<evidence type="ECO:0000259" key="18">
    <source>
        <dbReference type="SMART" id="SM01267"/>
    </source>
</evidence>
<keyword evidence="3 15" id="KW-0812">Transmembrane</keyword>
<evidence type="ECO:0000256" key="15">
    <source>
        <dbReference type="SAM" id="Phobius"/>
    </source>
</evidence>
<evidence type="ECO:0000256" key="2">
    <source>
        <dbReference type="ARBA" id="ARBA00022448"/>
    </source>
</evidence>
<keyword evidence="12" id="KW-0407">Ion channel</keyword>
<evidence type="ECO:0000256" key="7">
    <source>
        <dbReference type="ARBA" id="ARBA00023136"/>
    </source>
</evidence>
<evidence type="ECO:0000259" key="16">
    <source>
        <dbReference type="SMART" id="SM00079"/>
    </source>
</evidence>
<keyword evidence="5" id="KW-0770">Synapse</keyword>
<evidence type="ECO:0000256" key="14">
    <source>
        <dbReference type="SAM" id="MobiDB-lite"/>
    </source>
</evidence>
<feature type="transmembrane region" description="Helical" evidence="15">
    <location>
        <begin position="507"/>
        <end position="529"/>
    </location>
</feature>
<dbReference type="SMART" id="SM00918">
    <property type="entry name" value="Lig_chan-Glu_bd"/>
    <property type="match status" value="1"/>
</dbReference>
<dbReference type="InterPro" id="IPR008967">
    <property type="entry name" value="p53-like_TF_DNA-bd_sf"/>
</dbReference>
<dbReference type="InterPro" id="IPR015683">
    <property type="entry name" value="Ionotropic_Glu_rcpt"/>
</dbReference>
<evidence type="ECO:0000313" key="19">
    <source>
        <dbReference type="EMBL" id="CAF0825483.1"/>
    </source>
</evidence>
<dbReference type="EMBL" id="CAJOBA010001695">
    <property type="protein sequence ID" value="CAF3609952.1"/>
    <property type="molecule type" value="Genomic_DNA"/>
</dbReference>
<dbReference type="InterPro" id="IPR019594">
    <property type="entry name" value="Glu/Gly-bd"/>
</dbReference>
<dbReference type="Proteomes" id="UP000677228">
    <property type="component" value="Unassembled WGS sequence"/>
</dbReference>
<dbReference type="InterPro" id="IPR001320">
    <property type="entry name" value="Iontro_rcpt_C"/>
</dbReference>
<dbReference type="SMART" id="SM01267">
    <property type="entry name" value="LAG1_DNAbind"/>
    <property type="match status" value="1"/>
</dbReference>
<comment type="caution">
    <text evidence="19">The sequence shown here is derived from an EMBL/GenBank/DDBJ whole genome shotgun (WGS) entry which is preliminary data.</text>
</comment>
<dbReference type="Pfam" id="PF09271">
    <property type="entry name" value="LAG1-DNAbind"/>
    <property type="match status" value="1"/>
</dbReference>
<dbReference type="SUPFAM" id="SSF53822">
    <property type="entry name" value="Periplasmic binding protein-like I"/>
    <property type="match status" value="1"/>
</dbReference>
<dbReference type="GO" id="GO:0003677">
    <property type="term" value="F:DNA binding"/>
    <property type="evidence" value="ECO:0007669"/>
    <property type="project" value="InterPro"/>
</dbReference>
<evidence type="ECO:0000256" key="6">
    <source>
        <dbReference type="ARBA" id="ARBA00023065"/>
    </source>
</evidence>
<gene>
    <name evidence="19" type="ORF">OVA965_LOCUS5873</name>
    <name evidence="20" type="ORF">TMI583_LOCUS5870</name>
</gene>
<keyword evidence="4 15" id="KW-1133">Transmembrane helix</keyword>
<evidence type="ECO:0000256" key="9">
    <source>
        <dbReference type="ARBA" id="ARBA00023180"/>
    </source>
</evidence>
<dbReference type="PANTHER" id="PTHR18966">
    <property type="entry name" value="IONOTROPIC GLUTAMATE RECEPTOR"/>
    <property type="match status" value="1"/>
</dbReference>
<dbReference type="SMART" id="SM00079">
    <property type="entry name" value="PBPe"/>
    <property type="match status" value="1"/>
</dbReference>
<dbReference type="InterPro" id="IPR028082">
    <property type="entry name" value="Peripla_BP_I"/>
</dbReference>
<evidence type="ECO:0000256" key="13">
    <source>
        <dbReference type="ARBA" id="ARBA00034100"/>
    </source>
</evidence>
<keyword evidence="10" id="KW-0628">Postsynaptic cell membrane</keyword>
<feature type="region of interest" description="Disordered" evidence="14">
    <location>
        <begin position="963"/>
        <end position="1037"/>
    </location>
</feature>
<keyword evidence="2" id="KW-0813">Transport</keyword>
<dbReference type="SUPFAM" id="SSF49417">
    <property type="entry name" value="p53-like transcription factors"/>
    <property type="match status" value="1"/>
</dbReference>
<dbReference type="GO" id="GO:0015276">
    <property type="term" value="F:ligand-gated monoatomic ion channel activity"/>
    <property type="evidence" value="ECO:0007669"/>
    <property type="project" value="InterPro"/>
</dbReference>
<evidence type="ECO:0000256" key="4">
    <source>
        <dbReference type="ARBA" id="ARBA00022989"/>
    </source>
</evidence>
<keyword evidence="11" id="KW-1071">Ligand-gated ion channel</keyword>
<dbReference type="InterPro" id="IPR001828">
    <property type="entry name" value="ANF_lig-bd_rcpt"/>
</dbReference>
<dbReference type="CDD" id="cd13714">
    <property type="entry name" value="PBP2_iGluR_Kainate"/>
    <property type="match status" value="1"/>
</dbReference>
<evidence type="ECO:0000256" key="10">
    <source>
        <dbReference type="ARBA" id="ARBA00023257"/>
    </source>
</evidence>
<evidence type="ECO:0000256" key="5">
    <source>
        <dbReference type="ARBA" id="ARBA00023018"/>
    </source>
</evidence>
<evidence type="ECO:0000313" key="20">
    <source>
        <dbReference type="EMBL" id="CAF3609952.1"/>
    </source>
</evidence>
<evidence type="ECO:0000256" key="8">
    <source>
        <dbReference type="ARBA" id="ARBA00023170"/>
    </source>
</evidence>
<dbReference type="InterPro" id="IPR037095">
    <property type="entry name" value="RBP-J/Cbf11_DNA-bd_sf"/>
</dbReference>
<dbReference type="Gene3D" id="3.40.190.10">
    <property type="entry name" value="Periplasmic binding protein-like II"/>
    <property type="match status" value="4"/>
</dbReference>
<dbReference type="GO" id="GO:0005634">
    <property type="term" value="C:nucleus"/>
    <property type="evidence" value="ECO:0007669"/>
    <property type="project" value="InterPro"/>
</dbReference>
<keyword evidence="7 15" id="KW-0472">Membrane</keyword>
<dbReference type="GO" id="GO:0003700">
    <property type="term" value="F:DNA-binding transcription factor activity"/>
    <property type="evidence" value="ECO:0007669"/>
    <property type="project" value="InterPro"/>
</dbReference>
<keyword evidence="8" id="KW-0675">Receptor</keyword>
<comment type="subcellular location">
    <subcellularLocation>
        <location evidence="1">Membrane</location>
        <topology evidence="1">Multi-pass membrane protein</topology>
    </subcellularLocation>
    <subcellularLocation>
        <location evidence="13">Postsynaptic cell membrane</location>
    </subcellularLocation>
</comment>
<keyword evidence="9" id="KW-0325">Glycoprotein</keyword>
<feature type="compositionally biased region" description="Basic and acidic residues" evidence="14">
    <location>
        <begin position="992"/>
        <end position="1002"/>
    </location>
</feature>
<evidence type="ECO:0000256" key="3">
    <source>
        <dbReference type="ARBA" id="ARBA00022692"/>
    </source>
</evidence>
<dbReference type="InterPro" id="IPR015351">
    <property type="entry name" value="RBP-J/Cbf11/Cbf12_DNA-bd"/>
</dbReference>
<dbReference type="AlphaFoldDB" id="A0A8S2D311"/>
<feature type="domain" description="Ionotropic glutamate receptor L-glutamate and glycine-binding" evidence="17">
    <location>
        <begin position="426"/>
        <end position="483"/>
    </location>
</feature>
<evidence type="ECO:0000256" key="1">
    <source>
        <dbReference type="ARBA" id="ARBA00004141"/>
    </source>
</evidence>
<dbReference type="GO" id="GO:0045211">
    <property type="term" value="C:postsynaptic membrane"/>
    <property type="evidence" value="ECO:0007669"/>
    <property type="project" value="UniProtKB-SubCell"/>
</dbReference>
<dbReference type="SUPFAM" id="SSF53850">
    <property type="entry name" value="Periplasmic binding protein-like II"/>
    <property type="match status" value="1"/>
</dbReference>
<name>A0A8S2D311_9BILA</name>
<feature type="transmembrane region" description="Helical" evidence="15">
    <location>
        <begin position="673"/>
        <end position="693"/>
    </location>
</feature>
<reference evidence="19" key="1">
    <citation type="submission" date="2021-02" db="EMBL/GenBank/DDBJ databases">
        <authorList>
            <person name="Nowell W R."/>
        </authorList>
    </citation>
    <scope>NUCLEOTIDE SEQUENCE</scope>
</reference>
<evidence type="ECO:0000256" key="11">
    <source>
        <dbReference type="ARBA" id="ARBA00023286"/>
    </source>
</evidence>
<feature type="domain" description="RBP-J/Cbf11/Cbf12 DNA binding" evidence="18">
    <location>
        <begin position="856"/>
        <end position="1016"/>
    </location>
</feature>
<keyword evidence="6" id="KW-0406">Ion transport</keyword>
<dbReference type="Gene3D" id="2.60.40.1450">
    <property type="entry name" value="LAG1, DNA binding domain"/>
    <property type="match status" value="1"/>
</dbReference>
<dbReference type="Pfam" id="PF01094">
    <property type="entry name" value="ANF_receptor"/>
    <property type="match status" value="1"/>
</dbReference>
<evidence type="ECO:0000313" key="21">
    <source>
        <dbReference type="Proteomes" id="UP000677228"/>
    </source>
</evidence>
<protein>
    <recommendedName>
        <fullName evidence="22">Ionotropic glutamate receptor</fullName>
    </recommendedName>
</protein>
<dbReference type="EMBL" id="CAJNOK010001695">
    <property type="protein sequence ID" value="CAF0825483.1"/>
    <property type="molecule type" value="Genomic_DNA"/>
</dbReference>
<proteinExistence type="predicted"/>
<dbReference type="Pfam" id="PF10613">
    <property type="entry name" value="Lig_chan-Glu_bd"/>
    <property type="match status" value="1"/>
</dbReference>
<dbReference type="Proteomes" id="UP000682733">
    <property type="component" value="Unassembled WGS sequence"/>
</dbReference>
<dbReference type="Gene3D" id="3.40.50.2300">
    <property type="match status" value="2"/>
</dbReference>
<evidence type="ECO:0008006" key="22">
    <source>
        <dbReference type="Google" id="ProtNLM"/>
    </source>
</evidence>
<feature type="domain" description="Ionotropic glutamate receptor C-terminal" evidence="16">
    <location>
        <begin position="416"/>
        <end position="645"/>
    </location>
</feature>
<organism evidence="19 21">
    <name type="scientific">Didymodactylos carnosus</name>
    <dbReference type="NCBI Taxonomy" id="1234261"/>
    <lineage>
        <taxon>Eukaryota</taxon>
        <taxon>Metazoa</taxon>
        <taxon>Spiralia</taxon>
        <taxon>Gnathifera</taxon>
        <taxon>Rotifera</taxon>
        <taxon>Eurotatoria</taxon>
        <taxon>Bdelloidea</taxon>
        <taxon>Philodinida</taxon>
        <taxon>Philodinidae</taxon>
        <taxon>Didymodactylos</taxon>
    </lineage>
</organism>
<evidence type="ECO:0000259" key="17">
    <source>
        <dbReference type="SMART" id="SM00918"/>
    </source>
</evidence>
<evidence type="ECO:0000256" key="12">
    <source>
        <dbReference type="ARBA" id="ARBA00023303"/>
    </source>
</evidence>
<sequence length="1058" mass="121528">MMIFGQKIDFEIGTWKDSLKLIDQLCLAMCLDYENTILNHYVQSLITYYKHWWYQTTKDSLLTKQHLLVETIIYRPYEEFKLLEKLCFMLTTSEYIIAITHFQHNEGTLLYRLLSQMHIPHLNLNIPHDYTNYSPFTLQMQPSLSMISLALRQLTDHFEWDKIIFLYEKHSSLNLLKELMQTRNGRRPAIALKAILKSSSNLTNQTEAILKQLRTKEYGKKLLLAVSGKTLTKFLYEAQRLGLISTYYHIIMTSLDITHVNWTFFQESNVQLTSIQLATNDMKIRHSPDGQLEQALISDAFEMIKLVIINLDTNSSFPSQDCVWHNFLASSAFLKGDQMFLLKSGQMLLEKFHVMKYQGNTGTVDFNSDGIRKSLRLKILDIDQHGMREIGSYVWNDKGLTISNLGQKYVTEIRRHLQVVTREEKPYVSRIFSANGTVQFEGYCIDMLNHIAKELNFNYSIRLNADLGIGALTITSAREKVIDFTKPFMNFGITILFRKPLRTKPNLFAFLAPLSLEVWLCMGAAYVAAFLTTKRLKSPIDDVEALAKQTDIKYGALKGGSTEQFFRGINRVKTENYAFLLESSTNEYNVQRHCELMQVGGLIESKSYGIGTAHGSPYRDLISDVILKMQENGILSKMYDIWWKERNVPVPCDDLDVDHRKKNFTNELDLKNIGGIFLLLAVGMLISLIVTALELGWKQKRRKTSEETTDYHFVLNMQMAMHQIFTGLNNSRSSVDYHTPLRLRMSDSNPSVHQEIIIPPKKVNLSLIKPNNRTRILKRITKKHPRINETNSTSLPSSSNVCEMITSSMTLRPPFQNDKSSTLTEFPDDRYLNDLEERPLPKHVMTAYLKHPRYRSLTILHAKVAQKSYGNEKRFFCPPPCVYLSGEEWNNLLNTPSDMDTNDEQLCAYIGIGEPLLCMNSSSSSSNQQSTSQDMQMLQFEGKNLSLVRFKVDIRHQRKKLRLMIGSPGGAPTKDEENDTNVHRYSAPGRFFTKDGKSDKNVESSSRGRVNTKDEKSDTNENSCAPGGAGEPKAERFKRNEVEKLKIWCIVEPGLRRP</sequence>
<accession>A0A8S2D311</accession>